<dbReference type="InterPro" id="IPR036388">
    <property type="entry name" value="WH-like_DNA-bd_sf"/>
</dbReference>
<name>A0A3B0UCW7_9ZZZZ</name>
<keyword evidence="2" id="KW-0804">Transcription</keyword>
<dbReference type="InterPro" id="IPR013196">
    <property type="entry name" value="HTH_11"/>
</dbReference>
<dbReference type="PROSITE" id="PS51000">
    <property type="entry name" value="HTH_DEOR_2"/>
    <property type="match status" value="1"/>
</dbReference>
<dbReference type="InterPro" id="IPR001034">
    <property type="entry name" value="DeoR_HTH"/>
</dbReference>
<dbReference type="GO" id="GO:0003700">
    <property type="term" value="F:DNA-binding transcription factor activity"/>
    <property type="evidence" value="ECO:0007669"/>
    <property type="project" value="InterPro"/>
</dbReference>
<sequence>MDSHAKIKRVLNMLLLLSGNRNYTITELAEKFNTSERTVQRYIASFKDTGFVFAVSGGRYRIEKMDKAFRKISDLLHFSEEEAWLLTKAIHAVSDNNVLKENLEKKLYSLYNFDRVVDAVIKGKNSENVHALIHAIETKRQVL</sequence>
<dbReference type="AlphaFoldDB" id="A0A3B0UCW7"/>
<feature type="non-terminal residue" evidence="4">
    <location>
        <position position="143"/>
    </location>
</feature>
<organism evidence="4">
    <name type="scientific">hydrothermal vent metagenome</name>
    <dbReference type="NCBI Taxonomy" id="652676"/>
    <lineage>
        <taxon>unclassified sequences</taxon>
        <taxon>metagenomes</taxon>
        <taxon>ecological metagenomes</taxon>
    </lineage>
</organism>
<gene>
    <name evidence="4" type="ORF">MNBD_BACTEROID07-949</name>
</gene>
<accession>A0A3B0UCW7</accession>
<proteinExistence type="predicted"/>
<evidence type="ECO:0000256" key="2">
    <source>
        <dbReference type="ARBA" id="ARBA00023163"/>
    </source>
</evidence>
<evidence type="ECO:0000313" key="4">
    <source>
        <dbReference type="EMBL" id="VAW28805.1"/>
    </source>
</evidence>
<dbReference type="Pfam" id="PF08279">
    <property type="entry name" value="HTH_11"/>
    <property type="match status" value="1"/>
</dbReference>
<dbReference type="InterPro" id="IPR036390">
    <property type="entry name" value="WH_DNA-bd_sf"/>
</dbReference>
<feature type="domain" description="HTH deoR-type" evidence="3">
    <location>
        <begin position="6"/>
        <end position="61"/>
    </location>
</feature>
<evidence type="ECO:0000259" key="3">
    <source>
        <dbReference type="PROSITE" id="PS51000"/>
    </source>
</evidence>
<dbReference type="Gene3D" id="1.10.10.10">
    <property type="entry name" value="Winged helix-like DNA-binding domain superfamily/Winged helix DNA-binding domain"/>
    <property type="match status" value="1"/>
</dbReference>
<protein>
    <recommendedName>
        <fullName evidence="3">HTH deoR-type domain-containing protein</fullName>
    </recommendedName>
</protein>
<dbReference type="EMBL" id="UOET01000289">
    <property type="protein sequence ID" value="VAW28805.1"/>
    <property type="molecule type" value="Genomic_DNA"/>
</dbReference>
<dbReference type="SUPFAM" id="SSF46785">
    <property type="entry name" value="Winged helix' DNA-binding domain"/>
    <property type="match status" value="1"/>
</dbReference>
<reference evidence="4" key="1">
    <citation type="submission" date="2018-06" db="EMBL/GenBank/DDBJ databases">
        <authorList>
            <person name="Zhirakovskaya E."/>
        </authorList>
    </citation>
    <scope>NUCLEOTIDE SEQUENCE</scope>
</reference>
<keyword evidence="1" id="KW-0805">Transcription regulation</keyword>
<evidence type="ECO:0000256" key="1">
    <source>
        <dbReference type="ARBA" id="ARBA00023015"/>
    </source>
</evidence>